<keyword evidence="2" id="KW-1133">Transmembrane helix</keyword>
<dbReference type="RefSeq" id="WP_212326285.1">
    <property type="nucleotide sequence ID" value="NZ_AP024463.1"/>
</dbReference>
<feature type="compositionally biased region" description="Low complexity" evidence="1">
    <location>
        <begin position="33"/>
        <end position="44"/>
    </location>
</feature>
<reference evidence="3 4" key="1">
    <citation type="submission" date="2021-03" db="EMBL/GenBank/DDBJ databases">
        <title>Human Oral Microbial Genomes.</title>
        <authorList>
            <person name="Johnston C.D."/>
            <person name="Chen T."/>
            <person name="Dewhirst F.E."/>
        </authorList>
    </citation>
    <scope>NUCLEOTIDE SEQUENCE [LARGE SCALE GENOMIC DNA]</scope>
    <source>
        <strain evidence="3 4">DSMZ 100122</strain>
    </source>
</reference>
<feature type="transmembrane region" description="Helical" evidence="2">
    <location>
        <begin position="141"/>
        <end position="162"/>
    </location>
</feature>
<evidence type="ECO:0000313" key="4">
    <source>
        <dbReference type="Proteomes" id="UP000678513"/>
    </source>
</evidence>
<organism evidence="3 4">
    <name type="scientific">Arachnia rubra</name>
    <dbReference type="NCBI Taxonomy" id="1547448"/>
    <lineage>
        <taxon>Bacteria</taxon>
        <taxon>Bacillati</taxon>
        <taxon>Actinomycetota</taxon>
        <taxon>Actinomycetes</taxon>
        <taxon>Propionibacteriales</taxon>
        <taxon>Propionibacteriaceae</taxon>
        <taxon>Arachnia</taxon>
    </lineage>
</organism>
<feature type="region of interest" description="Disordered" evidence="1">
    <location>
        <begin position="1"/>
        <end position="115"/>
    </location>
</feature>
<evidence type="ECO:0000256" key="1">
    <source>
        <dbReference type="SAM" id="MobiDB-lite"/>
    </source>
</evidence>
<evidence type="ECO:0000313" key="3">
    <source>
        <dbReference type="EMBL" id="QUC09162.1"/>
    </source>
</evidence>
<keyword evidence="2" id="KW-0812">Transmembrane</keyword>
<proteinExistence type="predicted"/>
<feature type="compositionally biased region" description="Basic and acidic residues" evidence="1">
    <location>
        <begin position="1"/>
        <end position="20"/>
    </location>
</feature>
<keyword evidence="4" id="KW-1185">Reference proteome</keyword>
<protein>
    <submittedName>
        <fullName evidence="3">DUF3043 domain-containing protein</fullName>
    </submittedName>
</protein>
<dbReference type="InterPro" id="IPR021403">
    <property type="entry name" value="DUF3043"/>
</dbReference>
<accession>A0ABX7Y8Q0</accession>
<feature type="compositionally biased region" description="Basic and acidic residues" evidence="1">
    <location>
        <begin position="81"/>
        <end position="115"/>
    </location>
</feature>
<evidence type="ECO:0000256" key="2">
    <source>
        <dbReference type="SAM" id="Phobius"/>
    </source>
</evidence>
<feature type="transmembrane region" description="Helical" evidence="2">
    <location>
        <begin position="168"/>
        <end position="185"/>
    </location>
</feature>
<sequence>MALFRPYERKTEHPGREPRQRTRLVPGPKKKAGAATDPGGDAAGSAVQEAREPEAPKPAAGKVKVVRRKPVRKSEPTPTRKQAEAARMERLHPNLTPKEQRKADREASARQRMESWDKIESSPERVLARDYVDARWTVTEFMFPVMILIMAGTMATAAWPLISLAIGLGLWLMLILSLINTWFMWRGFRRLLARRVPGASPRGLLMYMFNRAMWIRRFRRPAPRINRGETI</sequence>
<name>A0ABX7Y8Q0_9ACTN</name>
<gene>
    <name evidence="3" type="ORF">J5A65_05415</name>
</gene>
<dbReference type="EMBL" id="CP072384">
    <property type="protein sequence ID" value="QUC09162.1"/>
    <property type="molecule type" value="Genomic_DNA"/>
</dbReference>
<dbReference type="Proteomes" id="UP000678513">
    <property type="component" value="Chromosome"/>
</dbReference>
<keyword evidence="2" id="KW-0472">Membrane</keyword>
<dbReference type="Pfam" id="PF11241">
    <property type="entry name" value="DUF3043"/>
    <property type="match status" value="1"/>
</dbReference>